<gene>
    <name evidence="2" type="ORF">SEMRO_317_G115780.1</name>
</gene>
<feature type="transmembrane region" description="Helical" evidence="1">
    <location>
        <begin position="60"/>
        <end position="81"/>
    </location>
</feature>
<dbReference type="EMBL" id="CAICTM010000316">
    <property type="protein sequence ID" value="CAB9507707.1"/>
    <property type="molecule type" value="Genomic_DNA"/>
</dbReference>
<keyword evidence="3" id="KW-1185">Reference proteome</keyword>
<sequence>MTFATSTKCDHGACGNAVQDTPSLAGYRWYYQYLIGLCEKQQESTQANMRADKSTAPKKLPCWIFSVVVILLNLPAALAFAPVGAPGRPLSLIVRANKDGDDDKAVDALSKTSWYVVEAFGKVFGSADKDKKNEVADSIDYSMDKAPSSAQETLQRILDDYNRSYFLSGQVDALIYDEQCVFSDPFVAFAGRDRFIENLANLGSFITKYSVKPITTEAKDPLYVKTKCMVKLELALPWKPVLAWPWGVDYTIDSETFLITEHKESWDIEPLEGVKQIFRKPTTQV</sequence>
<evidence type="ECO:0000313" key="3">
    <source>
        <dbReference type="Proteomes" id="UP001153069"/>
    </source>
</evidence>
<evidence type="ECO:0000256" key="1">
    <source>
        <dbReference type="SAM" id="Phobius"/>
    </source>
</evidence>
<accession>A0A9N8DRF5</accession>
<dbReference type="PANTHER" id="PTHR34123:SF1">
    <property type="entry name" value="OS04G0578200 PROTEIN"/>
    <property type="match status" value="1"/>
</dbReference>
<proteinExistence type="predicted"/>
<comment type="caution">
    <text evidence="2">The sequence shown here is derived from an EMBL/GenBank/DDBJ whole genome shotgun (WGS) entry which is preliminary data.</text>
</comment>
<dbReference type="InterPro" id="IPR018790">
    <property type="entry name" value="DUF2358"/>
</dbReference>
<dbReference type="AlphaFoldDB" id="A0A9N8DRF5"/>
<keyword evidence="1" id="KW-1133">Transmembrane helix</keyword>
<organism evidence="2 3">
    <name type="scientific">Seminavis robusta</name>
    <dbReference type="NCBI Taxonomy" id="568900"/>
    <lineage>
        <taxon>Eukaryota</taxon>
        <taxon>Sar</taxon>
        <taxon>Stramenopiles</taxon>
        <taxon>Ochrophyta</taxon>
        <taxon>Bacillariophyta</taxon>
        <taxon>Bacillariophyceae</taxon>
        <taxon>Bacillariophycidae</taxon>
        <taxon>Naviculales</taxon>
        <taxon>Naviculaceae</taxon>
        <taxon>Seminavis</taxon>
    </lineage>
</organism>
<keyword evidence="1" id="KW-0812">Transmembrane</keyword>
<dbReference type="Pfam" id="PF10184">
    <property type="entry name" value="DUF2358"/>
    <property type="match status" value="1"/>
</dbReference>
<dbReference type="Proteomes" id="UP001153069">
    <property type="component" value="Unassembled WGS sequence"/>
</dbReference>
<reference evidence="2" key="1">
    <citation type="submission" date="2020-06" db="EMBL/GenBank/DDBJ databases">
        <authorList>
            <consortium name="Plant Systems Biology data submission"/>
        </authorList>
    </citation>
    <scope>NUCLEOTIDE SEQUENCE</scope>
    <source>
        <strain evidence="2">D6</strain>
    </source>
</reference>
<dbReference type="PANTHER" id="PTHR34123">
    <property type="entry name" value="OS04G0578200 PROTEIN"/>
    <property type="match status" value="1"/>
</dbReference>
<dbReference type="OrthoDB" id="348976at2759"/>
<protein>
    <submittedName>
        <fullName evidence="2">Uncharacterized conserved protein (DUF2358)</fullName>
    </submittedName>
</protein>
<keyword evidence="1" id="KW-0472">Membrane</keyword>
<evidence type="ECO:0000313" key="2">
    <source>
        <dbReference type="EMBL" id="CAB9507707.1"/>
    </source>
</evidence>
<name>A0A9N8DRF5_9STRA</name>